<dbReference type="InterPro" id="IPR040632">
    <property type="entry name" value="Sulfotransfer_4"/>
</dbReference>
<dbReference type="InterPro" id="IPR027417">
    <property type="entry name" value="P-loop_NTPase"/>
</dbReference>
<evidence type="ECO:0000313" key="1">
    <source>
        <dbReference type="EMBL" id="KKM23113.1"/>
    </source>
</evidence>
<name>A0A0F9KLU0_9ZZZZ</name>
<dbReference type="Gene3D" id="3.40.50.300">
    <property type="entry name" value="P-loop containing nucleotide triphosphate hydrolases"/>
    <property type="match status" value="1"/>
</dbReference>
<gene>
    <name evidence="1" type="ORF">LCGC14_1618500</name>
</gene>
<reference evidence="1" key="1">
    <citation type="journal article" date="2015" name="Nature">
        <title>Complex archaea that bridge the gap between prokaryotes and eukaryotes.</title>
        <authorList>
            <person name="Spang A."/>
            <person name="Saw J.H."/>
            <person name="Jorgensen S.L."/>
            <person name="Zaremba-Niedzwiedzka K."/>
            <person name="Martijn J."/>
            <person name="Lind A.E."/>
            <person name="van Eijk R."/>
            <person name="Schleper C."/>
            <person name="Guy L."/>
            <person name="Ettema T.J."/>
        </authorList>
    </citation>
    <scope>NUCLEOTIDE SEQUENCE</scope>
</reference>
<protein>
    <recommendedName>
        <fullName evidence="2">Sulfotransferase domain-containing protein</fullName>
    </recommendedName>
</protein>
<dbReference type="PANTHER" id="PTHR36978:SF4">
    <property type="entry name" value="P-LOOP CONTAINING NUCLEOSIDE TRIPHOSPHATE HYDROLASE PROTEIN"/>
    <property type="match status" value="1"/>
</dbReference>
<dbReference type="AlphaFoldDB" id="A0A0F9KLU0"/>
<dbReference type="Pfam" id="PF17784">
    <property type="entry name" value="Sulfotransfer_4"/>
    <property type="match status" value="2"/>
</dbReference>
<organism evidence="1">
    <name type="scientific">marine sediment metagenome</name>
    <dbReference type="NCBI Taxonomy" id="412755"/>
    <lineage>
        <taxon>unclassified sequences</taxon>
        <taxon>metagenomes</taxon>
        <taxon>ecological metagenomes</taxon>
    </lineage>
</organism>
<comment type="caution">
    <text evidence="1">The sequence shown here is derived from an EMBL/GenBank/DDBJ whole genome shotgun (WGS) entry which is preliminary data.</text>
</comment>
<sequence length="177" mass="20909">MTYKIFGIGLSRTGTTSLAYALKEIGINIVHYPMSEAQLFDPENDGACDIPVITYYKELDKKFPNSKFIYTFREKEEWLNSMAVYLPRKKDWPKSAWQTQHRMAVYEREDFDRDAFAKRYDLHDTDVREYFKGREQDLLILNICEGDTTEKLFSFIGVFNENAPKTFSNKNKLRIKQ</sequence>
<evidence type="ECO:0008006" key="2">
    <source>
        <dbReference type="Google" id="ProtNLM"/>
    </source>
</evidence>
<accession>A0A0F9KLU0</accession>
<dbReference type="SUPFAM" id="SSF52540">
    <property type="entry name" value="P-loop containing nucleoside triphosphate hydrolases"/>
    <property type="match status" value="1"/>
</dbReference>
<dbReference type="EMBL" id="LAZR01013196">
    <property type="protein sequence ID" value="KKM23113.1"/>
    <property type="molecule type" value="Genomic_DNA"/>
</dbReference>
<proteinExistence type="predicted"/>
<dbReference type="PANTHER" id="PTHR36978">
    <property type="entry name" value="P-LOOP CONTAINING NUCLEOTIDE TRIPHOSPHATE HYDROLASE"/>
    <property type="match status" value="1"/>
</dbReference>